<gene>
    <name evidence="2" type="ORF">QR79_28255</name>
</gene>
<proteinExistence type="predicted"/>
<accession>A0ABR5GT66</accession>
<name>A0ABR5GT66_9HYPH</name>
<organism evidence="2 3">
    <name type="scientific">Methylobacterium indicum</name>
    <dbReference type="NCBI Taxonomy" id="1775910"/>
    <lineage>
        <taxon>Bacteria</taxon>
        <taxon>Pseudomonadati</taxon>
        <taxon>Pseudomonadota</taxon>
        <taxon>Alphaproteobacteria</taxon>
        <taxon>Hyphomicrobiales</taxon>
        <taxon>Methylobacteriaceae</taxon>
        <taxon>Methylobacterium</taxon>
    </lineage>
</organism>
<dbReference type="Pfam" id="PF20296">
    <property type="entry name" value="MTaX1"/>
    <property type="match status" value="1"/>
</dbReference>
<keyword evidence="3" id="KW-1185">Reference proteome</keyword>
<comment type="caution">
    <text evidence="2">The sequence shown here is derived from an EMBL/GenBank/DDBJ whole genome shotgun (WGS) entry which is preliminary data.</text>
</comment>
<dbReference type="InterPro" id="IPR046894">
    <property type="entry name" value="MTaX1"/>
</dbReference>
<evidence type="ECO:0000313" key="2">
    <source>
        <dbReference type="EMBL" id="KMO12514.1"/>
    </source>
</evidence>
<protein>
    <recommendedName>
        <fullName evidence="1">Methylase-associated X1 domain-containing protein</fullName>
    </recommendedName>
</protein>
<feature type="domain" description="Methylase-associated X1" evidence="1">
    <location>
        <begin position="58"/>
        <end position="183"/>
    </location>
</feature>
<reference evidence="2 3" key="1">
    <citation type="submission" date="2014-11" db="EMBL/GenBank/DDBJ databases">
        <title>Comparative genomics of Methylobacterium species.</title>
        <authorList>
            <person name="Chaudhry V."/>
            <person name="Patil P.B."/>
        </authorList>
    </citation>
    <scope>NUCLEOTIDE SEQUENCE [LARGE SCALE GENOMIC DNA]</scope>
    <source>
        <strain evidence="2 3">SE3.6</strain>
    </source>
</reference>
<dbReference type="Proteomes" id="UP000036471">
    <property type="component" value="Unassembled WGS sequence"/>
</dbReference>
<dbReference type="EMBL" id="JTHG01000348">
    <property type="protein sequence ID" value="KMO12514.1"/>
    <property type="molecule type" value="Genomic_DNA"/>
</dbReference>
<evidence type="ECO:0000259" key="1">
    <source>
        <dbReference type="Pfam" id="PF20296"/>
    </source>
</evidence>
<evidence type="ECO:0000313" key="3">
    <source>
        <dbReference type="Proteomes" id="UP000036471"/>
    </source>
</evidence>
<sequence length="397" mass="44032">MILGLRRYRVSRAGREPLLAFMLDSLRGAGCRILFASDASEAPFVITFETRSGERLGIVAYAFTATRTPTRNRPADERSFQIKYGSKELDEHGLPAVHALWQDPLGLFTTLLIGIDPEDGFFVAADPEMHNPTKFFIRFEFKDRHADAIQQEGWHAWERDRSGPLAEPIETVVGGTKDHFLDLVRFERAAKGLPPGDRQLLAERRELFAEAAPADEKAAEADIAALHPLVEEFQLAPSQILELIASARRLKMAVRGWVAEVKLQEVLAATPGITACDRLDEEGGPDLRVSWRGGPLLTLECKNVLRKPNAAGLARIDFQRTRASKEDPCSRYYAPSDFDIVAGCLHAVTERWEFRYILPTSLDGHARCTGKLASNVLVGGLWSADPGPVFEAAYAKL</sequence>